<dbReference type="AlphaFoldDB" id="A0A1X2GR23"/>
<keyword evidence="2" id="KW-1185">Reference proteome</keyword>
<dbReference type="InterPro" id="IPR013877">
    <property type="entry name" value="YAP-bd/ALF4/Glomulin"/>
</dbReference>
<proteinExistence type="predicted"/>
<evidence type="ECO:0000313" key="2">
    <source>
        <dbReference type="Proteomes" id="UP000242146"/>
    </source>
</evidence>
<comment type="caution">
    <text evidence="1">The sequence shown here is derived from an EMBL/GenBank/DDBJ whole genome shotgun (WGS) entry which is preliminary data.</text>
</comment>
<gene>
    <name evidence="1" type="ORF">DM01DRAFT_310373</name>
</gene>
<evidence type="ECO:0000313" key="1">
    <source>
        <dbReference type="EMBL" id="ORX59525.1"/>
    </source>
</evidence>
<reference evidence="1 2" key="1">
    <citation type="submission" date="2016-07" db="EMBL/GenBank/DDBJ databases">
        <title>Pervasive Adenine N6-methylation of Active Genes in Fungi.</title>
        <authorList>
            <consortium name="DOE Joint Genome Institute"/>
            <person name="Mondo S.J."/>
            <person name="Dannebaum R.O."/>
            <person name="Kuo R.C."/>
            <person name="Labutti K."/>
            <person name="Haridas S."/>
            <person name="Kuo A."/>
            <person name="Salamov A."/>
            <person name="Ahrendt S.R."/>
            <person name="Lipzen A."/>
            <person name="Sullivan W."/>
            <person name="Andreopoulos W.B."/>
            <person name="Clum A."/>
            <person name="Lindquist E."/>
            <person name="Daum C."/>
            <person name="Ramamoorthy G.K."/>
            <person name="Gryganskyi A."/>
            <person name="Culley D."/>
            <person name="Magnuson J.K."/>
            <person name="James T.Y."/>
            <person name="O'Malley M.A."/>
            <person name="Stajich J.E."/>
            <person name="Spatafora J.W."/>
            <person name="Visel A."/>
            <person name="Grigoriev I.V."/>
        </authorList>
    </citation>
    <scope>NUCLEOTIDE SEQUENCE [LARGE SCALE GENOMIC DNA]</scope>
    <source>
        <strain evidence="1 2">NRRL 3301</strain>
    </source>
</reference>
<dbReference type="Pfam" id="PF08568">
    <property type="entry name" value="Kinetochor_Ybp2"/>
    <property type="match status" value="1"/>
</dbReference>
<dbReference type="Proteomes" id="UP000242146">
    <property type="component" value="Unassembled WGS sequence"/>
</dbReference>
<dbReference type="OrthoDB" id="5396786at2759"/>
<dbReference type="STRING" id="101127.A0A1X2GR23"/>
<protein>
    <submittedName>
        <fullName evidence="1">Uncharacterized protein</fullName>
    </submittedName>
</protein>
<dbReference type="EMBL" id="MCGT01000005">
    <property type="protein sequence ID" value="ORX59525.1"/>
    <property type="molecule type" value="Genomic_DNA"/>
</dbReference>
<organism evidence="1 2">
    <name type="scientific">Hesseltinella vesiculosa</name>
    <dbReference type="NCBI Taxonomy" id="101127"/>
    <lineage>
        <taxon>Eukaryota</taxon>
        <taxon>Fungi</taxon>
        <taxon>Fungi incertae sedis</taxon>
        <taxon>Mucoromycota</taxon>
        <taxon>Mucoromycotina</taxon>
        <taxon>Mucoromycetes</taxon>
        <taxon>Mucorales</taxon>
        <taxon>Cunninghamellaceae</taxon>
        <taxon>Hesseltinella</taxon>
    </lineage>
</organism>
<name>A0A1X2GR23_9FUNG</name>
<sequence>MTKDLEGGMTFTLALQILTSSMATCDRPHLRFYGYQLLAQCLTQSDDQVRLYALMELLSNCPYATIRTASIGLLKDQVIQHGRQPQSVFGTRILIDRFLPVIFDHVETQSAEFADNLTFHLQAIAFYYFLLQWDKHDKKVELKPRSCAQQLTKFIL</sequence>
<accession>A0A1X2GR23</accession>